<keyword evidence="6" id="KW-0813">Transport</keyword>
<keyword evidence="8 10" id="KW-0472">Membrane</keyword>
<dbReference type="Gene3D" id="3.40.50.300">
    <property type="entry name" value="P-loop containing nucleotide triphosphate hydrolases"/>
    <property type="match status" value="1"/>
</dbReference>
<evidence type="ECO:0000259" key="12">
    <source>
        <dbReference type="PROSITE" id="PS50929"/>
    </source>
</evidence>
<keyword evidence="15" id="KW-1185">Reference proteome</keyword>
<evidence type="ECO:0000256" key="5">
    <source>
        <dbReference type="ARBA" id="ARBA00022840"/>
    </source>
</evidence>
<dbReference type="Pfam" id="PF00005">
    <property type="entry name" value="ABC_tran"/>
    <property type="match status" value="1"/>
</dbReference>
<accession>A0ABP8AYR9</accession>
<evidence type="ECO:0000256" key="4">
    <source>
        <dbReference type="ARBA" id="ARBA00022807"/>
    </source>
</evidence>
<dbReference type="PROSITE" id="PS00211">
    <property type="entry name" value="ABC_TRANSPORTER_1"/>
    <property type="match status" value="1"/>
</dbReference>
<organism evidence="14 15">
    <name type="scientific">Streptosporangium oxazolinicum</name>
    <dbReference type="NCBI Taxonomy" id="909287"/>
    <lineage>
        <taxon>Bacteria</taxon>
        <taxon>Bacillati</taxon>
        <taxon>Actinomycetota</taxon>
        <taxon>Actinomycetes</taxon>
        <taxon>Streptosporangiales</taxon>
        <taxon>Streptosporangiaceae</taxon>
        <taxon>Streptosporangium</taxon>
    </lineage>
</organism>
<evidence type="ECO:0000259" key="13">
    <source>
        <dbReference type="PROSITE" id="PS50990"/>
    </source>
</evidence>
<comment type="caution">
    <text evidence="14">The sequence shown here is derived from an EMBL/GenBank/DDBJ whole genome shotgun (WGS) entry which is preliminary data.</text>
</comment>
<dbReference type="InterPro" id="IPR011527">
    <property type="entry name" value="ABC1_TM_dom"/>
</dbReference>
<evidence type="ECO:0000256" key="9">
    <source>
        <dbReference type="ARBA" id="ARBA00043264"/>
    </source>
</evidence>
<comment type="subcellular location">
    <subcellularLocation>
        <location evidence="1">Cell membrane</location>
        <topology evidence="1">Multi-pass membrane protein</topology>
    </subcellularLocation>
</comment>
<dbReference type="InterPro" id="IPR003593">
    <property type="entry name" value="AAA+_ATPase"/>
</dbReference>
<feature type="transmembrane region" description="Helical" evidence="10">
    <location>
        <begin position="278"/>
        <end position="296"/>
    </location>
</feature>
<evidence type="ECO:0000259" key="11">
    <source>
        <dbReference type="PROSITE" id="PS50893"/>
    </source>
</evidence>
<dbReference type="PROSITE" id="PS50990">
    <property type="entry name" value="PEPTIDASE_C39"/>
    <property type="match status" value="1"/>
</dbReference>
<dbReference type="Pfam" id="PF03412">
    <property type="entry name" value="Peptidase_C39"/>
    <property type="match status" value="1"/>
</dbReference>
<keyword evidence="2 10" id="KW-0812">Transmembrane</keyword>
<dbReference type="SUPFAM" id="SSF90123">
    <property type="entry name" value="ABC transporter transmembrane region"/>
    <property type="match status" value="1"/>
</dbReference>
<evidence type="ECO:0000256" key="2">
    <source>
        <dbReference type="ARBA" id="ARBA00022692"/>
    </source>
</evidence>
<keyword evidence="6" id="KW-0653">Protein transport</keyword>
<dbReference type="PROSITE" id="PS50893">
    <property type="entry name" value="ABC_TRANSPORTER_2"/>
    <property type="match status" value="1"/>
</dbReference>
<dbReference type="SUPFAM" id="SSF52540">
    <property type="entry name" value="P-loop containing nucleoside triphosphate hydrolases"/>
    <property type="match status" value="1"/>
</dbReference>
<dbReference type="InterPro" id="IPR003439">
    <property type="entry name" value="ABC_transporter-like_ATP-bd"/>
</dbReference>
<evidence type="ECO:0000256" key="8">
    <source>
        <dbReference type="ARBA" id="ARBA00023136"/>
    </source>
</evidence>
<dbReference type="InterPro" id="IPR036640">
    <property type="entry name" value="ABC1_TM_sf"/>
</dbReference>
<dbReference type="InterPro" id="IPR039421">
    <property type="entry name" value="Type_1_exporter"/>
</dbReference>
<reference evidence="15" key="1">
    <citation type="journal article" date="2019" name="Int. J. Syst. Evol. Microbiol.">
        <title>The Global Catalogue of Microorganisms (GCM) 10K type strain sequencing project: providing services to taxonomists for standard genome sequencing and annotation.</title>
        <authorList>
            <consortium name="The Broad Institute Genomics Platform"/>
            <consortium name="The Broad Institute Genome Sequencing Center for Infectious Disease"/>
            <person name="Wu L."/>
            <person name="Ma J."/>
        </authorList>
    </citation>
    <scope>NUCLEOTIDE SEQUENCE [LARGE SCALE GENOMIC DNA]</scope>
    <source>
        <strain evidence="15">JCM 17388</strain>
    </source>
</reference>
<dbReference type="Proteomes" id="UP001501251">
    <property type="component" value="Unassembled WGS sequence"/>
</dbReference>
<name>A0ABP8AYR9_9ACTN</name>
<evidence type="ECO:0000313" key="15">
    <source>
        <dbReference type="Proteomes" id="UP001501251"/>
    </source>
</evidence>
<feature type="transmembrane region" description="Helical" evidence="10">
    <location>
        <begin position="161"/>
        <end position="179"/>
    </location>
</feature>
<evidence type="ECO:0000256" key="10">
    <source>
        <dbReference type="SAM" id="Phobius"/>
    </source>
</evidence>
<keyword evidence="4" id="KW-0788">Thiol protease</keyword>
<feature type="domain" description="ABC transporter" evidence="11">
    <location>
        <begin position="477"/>
        <end position="710"/>
    </location>
</feature>
<sequence length="723" mass="78356">MSRNRVPLRHQLTSTECAAACLAMIASFHGRDTRVSECRETLGIGRDGVSAAHLIAAAPRMGLHARTERMERLGPIDQPAIAYLADHHFVVVERVGARRVRLADPGGGRQWQSAQDFDRRFGGVLIHVSPGPGFVRRRTPMREWLMLRYLRDFVAMPGSRSLLAAVLACATVLKLLALVLPLATQQVVDTFAPDRRTDILPLFALVVLGTTVLAGLTTLLRETAVLALRVRAEATLGRQLIRHMLRLPLSFFIQRRRGDLLARLGSVSTTRETVTQRLLILVLDAALLVGYLIGLAVLAPGYVPVVLALGAAHVLLVVRVSPRVAAVYQRELSAKAEEQSYLTETLEAVVPVKANGVEGRAEQHWARLFDTYRGALVVRGRITAGLEAFHQALTIAAPLLLLLTGLALVLNGGMTIGTALAASTVALAVLAPLQGLASAGQSYPMLRSQIERVYDIVDADEEPSGPVRLPAHTASGVEVEDLVFHYQADAPPVLRDLTFTVPPGGKLGIVGRTGSGKSTIALLVLGLLRPTAGTVRHDGYELDDLDVHDLRSRCGAVLQDLNLFNGTIMDNLTLGREDATEEEVVRAARIAGLHDDVGAMPMKYGTLVGEAGAALSAGQRQRVALARALVHRPRLLILDEATSHLDPETERRVDAALSRLEVTRIVISHRLSAIRDAHRILVLDRGRVVERGTHEELIAREGTYRELFAHDAAPRQRAGALNA</sequence>
<dbReference type="EMBL" id="BAABAQ010000006">
    <property type="protein sequence ID" value="GAA4193673.1"/>
    <property type="molecule type" value="Genomic_DNA"/>
</dbReference>
<protein>
    <submittedName>
        <fullName evidence="14">Peptidase domain-containing ABC transporter</fullName>
    </submittedName>
</protein>
<keyword evidence="7 10" id="KW-1133">Transmembrane helix</keyword>
<keyword evidence="4" id="KW-0378">Hydrolase</keyword>
<keyword evidence="9" id="KW-0080">Bacteriocin transport</keyword>
<proteinExistence type="predicted"/>
<keyword evidence="5" id="KW-0067">ATP-binding</keyword>
<feature type="transmembrane region" description="Helical" evidence="10">
    <location>
        <begin position="416"/>
        <end position="437"/>
    </location>
</feature>
<feature type="transmembrane region" description="Helical" evidence="10">
    <location>
        <begin position="388"/>
        <end position="410"/>
    </location>
</feature>
<dbReference type="InterPro" id="IPR005074">
    <property type="entry name" value="Peptidase_C39"/>
</dbReference>
<dbReference type="Pfam" id="PF00664">
    <property type="entry name" value="ABC_membrane"/>
    <property type="match status" value="1"/>
</dbReference>
<evidence type="ECO:0000256" key="6">
    <source>
        <dbReference type="ARBA" id="ARBA00022927"/>
    </source>
</evidence>
<dbReference type="InterPro" id="IPR027417">
    <property type="entry name" value="P-loop_NTPase"/>
</dbReference>
<dbReference type="InterPro" id="IPR017871">
    <property type="entry name" value="ABC_transporter-like_CS"/>
</dbReference>
<feature type="domain" description="ABC transmembrane type-1" evidence="12">
    <location>
        <begin position="164"/>
        <end position="445"/>
    </location>
</feature>
<dbReference type="PROSITE" id="PS50929">
    <property type="entry name" value="ABC_TM1F"/>
    <property type="match status" value="1"/>
</dbReference>
<gene>
    <name evidence="14" type="ORF">GCM10022252_36990</name>
</gene>
<dbReference type="SMART" id="SM00382">
    <property type="entry name" value="AAA"/>
    <property type="match status" value="1"/>
</dbReference>
<keyword evidence="3" id="KW-0547">Nucleotide-binding</keyword>
<evidence type="ECO:0000256" key="1">
    <source>
        <dbReference type="ARBA" id="ARBA00004651"/>
    </source>
</evidence>
<feature type="transmembrane region" description="Helical" evidence="10">
    <location>
        <begin position="199"/>
        <end position="220"/>
    </location>
</feature>
<evidence type="ECO:0000256" key="7">
    <source>
        <dbReference type="ARBA" id="ARBA00022989"/>
    </source>
</evidence>
<evidence type="ECO:0000256" key="3">
    <source>
        <dbReference type="ARBA" id="ARBA00022741"/>
    </source>
</evidence>
<evidence type="ECO:0000313" key="14">
    <source>
        <dbReference type="EMBL" id="GAA4193673.1"/>
    </source>
</evidence>
<keyword evidence="4" id="KW-0645">Protease</keyword>
<dbReference type="Gene3D" id="1.20.1560.10">
    <property type="entry name" value="ABC transporter type 1, transmembrane domain"/>
    <property type="match status" value="1"/>
</dbReference>
<dbReference type="PANTHER" id="PTHR24221:SF654">
    <property type="entry name" value="ATP-BINDING CASSETTE SUB-FAMILY B MEMBER 6"/>
    <property type="match status" value="1"/>
</dbReference>
<dbReference type="RefSeq" id="WP_344919161.1">
    <property type="nucleotide sequence ID" value="NZ_BAABAQ010000006.1"/>
</dbReference>
<feature type="domain" description="Peptidase C39" evidence="13">
    <location>
        <begin position="11"/>
        <end position="128"/>
    </location>
</feature>
<dbReference type="Gene3D" id="3.90.70.10">
    <property type="entry name" value="Cysteine proteinases"/>
    <property type="match status" value="1"/>
</dbReference>
<dbReference type="PANTHER" id="PTHR24221">
    <property type="entry name" value="ATP-BINDING CASSETTE SUB-FAMILY B"/>
    <property type="match status" value="1"/>
</dbReference>